<organism evidence="2 3">
    <name type="scientific">Salarchaeum japonicum</name>
    <dbReference type="NCBI Taxonomy" id="555573"/>
    <lineage>
        <taxon>Archaea</taxon>
        <taxon>Methanobacteriati</taxon>
        <taxon>Methanobacteriota</taxon>
        <taxon>Stenosarchaea group</taxon>
        <taxon>Halobacteria</taxon>
        <taxon>Halobacteriales</taxon>
        <taxon>Halobacteriaceae</taxon>
    </lineage>
</organism>
<evidence type="ECO:0000256" key="1">
    <source>
        <dbReference type="SAM" id="MobiDB-lite"/>
    </source>
</evidence>
<dbReference type="GeneID" id="68572034"/>
<dbReference type="AlphaFoldDB" id="A0AAV3SZM1"/>
<sequence>MNRLRAGGVAAALAGLAGLAGSRERARGIPFSPVNGGRRIGADFPERTGLSDEAAPTPTGEMDNFDAFARPDFDTDRVAPDIRAFYEATSDYEMAYRTRWHRPFRTGARLAAPLTTHLQQLNLPAPGDDGTRTLESRFVPIDPDADPRPGARAWIRTDPDTGEAVFVALYAHHDAQNERFVNNADHRPAGSQTPERFVNNADHRPAGSQTPERFVNIAAPLPGGNLSTVLHLESVATDSARGDGVRLTTRAPGDPGLYWVRDGAGFWLPMEQTFTVWPADASDAPDAPGDGAVVATHEMWLLGQKFLTVTYGIAR</sequence>
<feature type="compositionally biased region" description="Basic and acidic residues" evidence="1">
    <location>
        <begin position="40"/>
        <end position="50"/>
    </location>
</feature>
<evidence type="ECO:0000313" key="3">
    <source>
        <dbReference type="Proteomes" id="UP001500194"/>
    </source>
</evidence>
<feature type="region of interest" description="Disordered" evidence="1">
    <location>
        <begin position="30"/>
        <end position="62"/>
    </location>
</feature>
<accession>A0AAV3SZM1</accession>
<reference evidence="2 3" key="1">
    <citation type="journal article" date="2019" name="Int. J. Syst. Evol. Microbiol.">
        <title>The Global Catalogue of Microorganisms (GCM) 10K type strain sequencing project: providing services to taxonomists for standard genome sequencing and annotation.</title>
        <authorList>
            <consortium name="The Broad Institute Genomics Platform"/>
            <consortium name="The Broad Institute Genome Sequencing Center for Infectious Disease"/>
            <person name="Wu L."/>
            <person name="Ma J."/>
        </authorList>
    </citation>
    <scope>NUCLEOTIDE SEQUENCE [LARGE SCALE GENOMIC DNA]</scope>
    <source>
        <strain evidence="2 3">JCM 16327</strain>
    </source>
</reference>
<name>A0AAV3SZM1_9EURY</name>
<keyword evidence="3" id="KW-1185">Reference proteome</keyword>
<dbReference type="Proteomes" id="UP001500194">
    <property type="component" value="Unassembled WGS sequence"/>
</dbReference>
<proteinExistence type="predicted"/>
<dbReference type="EMBL" id="BAAADU010000002">
    <property type="protein sequence ID" value="GAA0648222.1"/>
    <property type="molecule type" value="Genomic_DNA"/>
</dbReference>
<evidence type="ECO:0000313" key="2">
    <source>
        <dbReference type="EMBL" id="GAA0648222.1"/>
    </source>
</evidence>
<protein>
    <submittedName>
        <fullName evidence="2">Uncharacterized protein</fullName>
    </submittedName>
</protein>
<dbReference type="RefSeq" id="WP_227261451.1">
    <property type="nucleotide sequence ID" value="NZ_BAAADU010000002.1"/>
</dbReference>
<gene>
    <name evidence="2" type="ORF">GCM10009019_08420</name>
</gene>
<comment type="caution">
    <text evidence="2">The sequence shown here is derived from an EMBL/GenBank/DDBJ whole genome shotgun (WGS) entry which is preliminary data.</text>
</comment>